<dbReference type="InterPro" id="IPR003169">
    <property type="entry name" value="GYF"/>
</dbReference>
<name>H8X5D7_CANO9</name>
<dbReference type="EMBL" id="HE681722">
    <property type="protein sequence ID" value="CCG23393.1"/>
    <property type="molecule type" value="Genomic_DNA"/>
</dbReference>
<dbReference type="RefSeq" id="XP_003869528.1">
    <property type="nucleotide sequence ID" value="XM_003869479.1"/>
</dbReference>
<dbReference type="PROSITE" id="PS50829">
    <property type="entry name" value="GYF"/>
    <property type="match status" value="1"/>
</dbReference>
<feature type="region of interest" description="Disordered" evidence="1">
    <location>
        <begin position="36"/>
        <end position="215"/>
    </location>
</feature>
<dbReference type="PANTHER" id="PTHR13138:SF3">
    <property type="entry name" value="CD2 ANTIGEN CYTOPLASMIC TAIL-BINDING PROTEIN 2"/>
    <property type="match status" value="1"/>
</dbReference>
<proteinExistence type="predicted"/>
<protein>
    <submittedName>
        <fullName evidence="3">Lin1 protein</fullName>
    </submittedName>
</protein>
<dbReference type="Gene3D" id="3.30.1490.40">
    <property type="match status" value="1"/>
</dbReference>
<dbReference type="SUPFAM" id="SSF55277">
    <property type="entry name" value="GYF domain"/>
    <property type="match status" value="1"/>
</dbReference>
<organism evidence="3 4">
    <name type="scientific">Candida orthopsilosis (strain 90-125)</name>
    <name type="common">Yeast</name>
    <dbReference type="NCBI Taxonomy" id="1136231"/>
    <lineage>
        <taxon>Eukaryota</taxon>
        <taxon>Fungi</taxon>
        <taxon>Dikarya</taxon>
        <taxon>Ascomycota</taxon>
        <taxon>Saccharomycotina</taxon>
        <taxon>Pichiomycetes</taxon>
        <taxon>Debaryomycetaceae</taxon>
        <taxon>Candida/Lodderomyces clade</taxon>
        <taxon>Candida</taxon>
    </lineage>
</organism>
<feature type="compositionally biased region" description="Polar residues" evidence="1">
    <location>
        <begin position="110"/>
        <end position="137"/>
    </location>
</feature>
<dbReference type="InterPro" id="IPR035445">
    <property type="entry name" value="GYF-like_dom_sf"/>
</dbReference>
<feature type="compositionally biased region" description="Acidic residues" evidence="1">
    <location>
        <begin position="138"/>
        <end position="148"/>
    </location>
</feature>
<dbReference type="InterPro" id="IPR039905">
    <property type="entry name" value="CD2BP2/Lin1"/>
</dbReference>
<feature type="compositionally biased region" description="Acidic residues" evidence="1">
    <location>
        <begin position="72"/>
        <end position="83"/>
    </location>
</feature>
<sequence>MRGKFTTFCLQLYYARMSLRRDDEYYEDQLNSVHRNEAYLEDVDDPSSSNNSDVSSDEEEDKLDTKSSIAESEGDMFASEDEEKDKPQEQSTDGSDDDMFASDDDANSAKQPKQVQFSNNNQTIHLQPNSSGSSNDQSELESDNDESINDYYINTEEFTTSQQPNKKKQPKIEAFNMTQEERDGHFNKVGDYIPNEVESDSDKSQDEDSWASDYTKSDIRKAKLAQAKRQQDSNEQNTTKNVNMDPIEVILASLIELLEPVETPMEALARLNSQLRKSQKSKKKRQTDKNRLDLSIIKESISQITNLCSILINEKQMDDDEVYDMTREEFMRKYQRETGQEYSRAKLKRSRIDDDEQSNGHNGTYQQQQQEAPDDDDVDYGEKIWEFRWLNDKTDSINGPFSEYEMYHWKQNYFENNVEARKLGDVEFKSIQDIQFNKES</sequence>
<evidence type="ECO:0000259" key="2">
    <source>
        <dbReference type="PROSITE" id="PS50829"/>
    </source>
</evidence>
<dbReference type="GeneID" id="14540319"/>
<dbReference type="KEGG" id="cot:CORT_0D05540"/>
<dbReference type="eggNOG" id="KOG2950">
    <property type="taxonomic scope" value="Eukaryota"/>
</dbReference>
<evidence type="ECO:0000313" key="4">
    <source>
        <dbReference type="Proteomes" id="UP000005018"/>
    </source>
</evidence>
<feature type="domain" description="GYF" evidence="2">
    <location>
        <begin position="382"/>
        <end position="432"/>
    </location>
</feature>
<accession>H8X5D7</accession>
<gene>
    <name evidence="3" type="ORF">CORT_0D05540</name>
</gene>
<dbReference type="Pfam" id="PF02213">
    <property type="entry name" value="GYF"/>
    <property type="match status" value="1"/>
</dbReference>
<dbReference type="AlphaFoldDB" id="H8X5D7"/>
<keyword evidence="4" id="KW-1185">Reference proteome</keyword>
<dbReference type="SMART" id="SM00444">
    <property type="entry name" value="GYF"/>
    <property type="match status" value="1"/>
</dbReference>
<feature type="region of interest" description="Disordered" evidence="1">
    <location>
        <begin position="222"/>
        <end position="241"/>
    </location>
</feature>
<dbReference type="HOGENOM" id="CLU_024456_0_0_1"/>
<dbReference type="Proteomes" id="UP000005018">
    <property type="component" value="Chromosome 4"/>
</dbReference>
<dbReference type="PANTHER" id="PTHR13138">
    <property type="entry name" value="PROTEIN LIN1"/>
    <property type="match status" value="1"/>
</dbReference>
<dbReference type="OrthoDB" id="331341at2759"/>
<feature type="compositionally biased region" description="Acidic residues" evidence="1">
    <location>
        <begin position="94"/>
        <end position="106"/>
    </location>
</feature>
<reference evidence="3 4" key="1">
    <citation type="journal article" date="2012" name="PLoS ONE">
        <title>Sequence and analysis of the genome of the pathogenic yeast Candida orthopsilosis.</title>
        <authorList>
            <person name="Riccombeni A."/>
            <person name="Vidanes G."/>
            <person name="Proux-Wera E."/>
            <person name="Wolfe K.H."/>
            <person name="Butler G."/>
        </authorList>
    </citation>
    <scope>NUCLEOTIDE SEQUENCE [LARGE SCALE GENOMIC DNA]</scope>
    <source>
        <strain evidence="3 4">Co 90-125</strain>
    </source>
</reference>
<feature type="region of interest" description="Disordered" evidence="1">
    <location>
        <begin position="334"/>
        <end position="377"/>
    </location>
</feature>
<evidence type="ECO:0000256" key="1">
    <source>
        <dbReference type="SAM" id="MobiDB-lite"/>
    </source>
</evidence>
<dbReference type="GO" id="GO:0005682">
    <property type="term" value="C:U5 snRNP"/>
    <property type="evidence" value="ECO:0007669"/>
    <property type="project" value="InterPro"/>
</dbReference>
<evidence type="ECO:0000313" key="3">
    <source>
        <dbReference type="EMBL" id="CCG23393.1"/>
    </source>
</evidence>
<feature type="compositionally biased region" description="Basic and acidic residues" evidence="1">
    <location>
        <begin position="179"/>
        <end position="188"/>
    </location>
</feature>